<feature type="domain" description="Quercetin 2,3-dioxygenase C-terminal cupin" evidence="5">
    <location>
        <begin position="148"/>
        <end position="235"/>
    </location>
</feature>
<dbReference type="AlphaFoldDB" id="A3UC23"/>
<feature type="binding site" evidence="2">
    <location>
        <position position="58"/>
    </location>
    <ligand>
        <name>Fe cation</name>
        <dbReference type="ChEBI" id="CHEBI:24875"/>
    </ligand>
</feature>
<comment type="cofactor">
    <cofactor evidence="2">
        <name>Fe cation</name>
        <dbReference type="ChEBI" id="CHEBI:24875"/>
    </cofactor>
    <text evidence="2">Binds 1 Fe cation per subunit.</text>
</comment>
<dbReference type="KEGG" id="cat:CA2559_09076"/>
<accession>A3UC23</accession>
<evidence type="ECO:0000259" key="5">
    <source>
        <dbReference type="Pfam" id="PF17954"/>
    </source>
</evidence>
<dbReference type="InterPro" id="IPR041602">
    <property type="entry name" value="Quercetinase_C"/>
</dbReference>
<gene>
    <name evidence="6" type="ordered locus">CA2559_09076</name>
</gene>
<dbReference type="Gene3D" id="2.60.120.10">
    <property type="entry name" value="Jelly Rolls"/>
    <property type="match status" value="2"/>
</dbReference>
<dbReference type="InterPro" id="IPR003829">
    <property type="entry name" value="Pirin_N_dom"/>
</dbReference>
<dbReference type="InterPro" id="IPR014710">
    <property type="entry name" value="RmlC-like_jellyroll"/>
</dbReference>
<feature type="binding site" evidence="2">
    <location>
        <position position="102"/>
    </location>
    <ligand>
        <name>Fe cation</name>
        <dbReference type="ChEBI" id="CHEBI:24875"/>
    </ligand>
</feature>
<dbReference type="EMBL" id="CP002046">
    <property type="protein sequence ID" value="EAP86174.1"/>
    <property type="molecule type" value="Genomic_DNA"/>
</dbReference>
<dbReference type="Proteomes" id="UP000002297">
    <property type="component" value="Chromosome"/>
</dbReference>
<evidence type="ECO:0000259" key="4">
    <source>
        <dbReference type="Pfam" id="PF02678"/>
    </source>
</evidence>
<feature type="binding site" evidence="2">
    <location>
        <position position="104"/>
    </location>
    <ligand>
        <name>Fe cation</name>
        <dbReference type="ChEBI" id="CHEBI:24875"/>
    </ligand>
</feature>
<dbReference type="SUPFAM" id="SSF51182">
    <property type="entry name" value="RmlC-like cupins"/>
    <property type="match status" value="1"/>
</dbReference>
<dbReference type="RefSeq" id="WP_013187560.1">
    <property type="nucleotide sequence ID" value="NC_014230.1"/>
</dbReference>
<dbReference type="InterPro" id="IPR011051">
    <property type="entry name" value="RmlC_Cupin_sf"/>
</dbReference>
<dbReference type="GeneID" id="89453563"/>
<dbReference type="STRING" id="216432.CA2559_09076"/>
<feature type="domain" description="Pirin N-terminal" evidence="4">
    <location>
        <begin position="11"/>
        <end position="120"/>
    </location>
</feature>
<dbReference type="InterPro" id="IPR012093">
    <property type="entry name" value="Pirin"/>
</dbReference>
<dbReference type="CDD" id="cd02910">
    <property type="entry name" value="cupin_Yhhw_N"/>
    <property type="match status" value="1"/>
</dbReference>
<dbReference type="PANTHER" id="PTHR43212">
    <property type="entry name" value="QUERCETIN 2,3-DIOXYGENASE"/>
    <property type="match status" value="1"/>
</dbReference>
<dbReference type="HOGENOM" id="CLU_064194_2_2_10"/>
<name>A3UC23_CROAH</name>
<dbReference type="PANTHER" id="PTHR43212:SF3">
    <property type="entry name" value="QUERCETIN 2,3-DIOXYGENASE"/>
    <property type="match status" value="1"/>
</dbReference>
<sequence length="238" mass="26810">MKKVHHPSQTRGKADFGWLKANYSFSFASYFNPERVQFGMLRVLNDDTIGPGQGFGTHPHDNMEIVTIPLSGSLAHKDSMNHEEVIHSGEIQVMSAGTGVTHSEYNASQTEATNLLQLWVFPERKNVEPRYDQKAFDFKSRKNELVTVVSPKDADLTDALWLNQQTYFNLGEFDNNQTIDYKLHKKNHGVYIFVIKGSAICDDTALKTKDALGIWETESVSITTTSEAKILVIEVPMN</sequence>
<evidence type="ECO:0000313" key="6">
    <source>
        <dbReference type="EMBL" id="EAP86174.1"/>
    </source>
</evidence>
<protein>
    <submittedName>
        <fullName evidence="6">Possible Pirin family protein</fullName>
    </submittedName>
</protein>
<dbReference type="GO" id="GO:0046872">
    <property type="term" value="F:metal ion binding"/>
    <property type="evidence" value="ECO:0007669"/>
    <property type="project" value="UniProtKB-KW"/>
</dbReference>
<dbReference type="Pfam" id="PF02678">
    <property type="entry name" value="Pirin"/>
    <property type="match status" value="1"/>
</dbReference>
<dbReference type="eggNOG" id="COG1741">
    <property type="taxonomic scope" value="Bacteria"/>
</dbReference>
<organism evidence="6 7">
    <name type="scientific">Croceibacter atlanticus (strain ATCC BAA-628 / JCM 21780 / CIP 108009 / IAM 15332 / KCTC 12090 / HTCC2559)</name>
    <dbReference type="NCBI Taxonomy" id="216432"/>
    <lineage>
        <taxon>Bacteria</taxon>
        <taxon>Pseudomonadati</taxon>
        <taxon>Bacteroidota</taxon>
        <taxon>Flavobacteriia</taxon>
        <taxon>Flavobacteriales</taxon>
        <taxon>Flavobacteriaceae</taxon>
        <taxon>Croceibacter</taxon>
    </lineage>
</organism>
<evidence type="ECO:0000313" key="7">
    <source>
        <dbReference type="Proteomes" id="UP000002297"/>
    </source>
</evidence>
<reference evidence="6 7" key="1">
    <citation type="journal article" date="2010" name="J. Bacteriol.">
        <title>The complete genome sequence of Croceibacter atlanticus HTCC2559T.</title>
        <authorList>
            <person name="Oh H.M."/>
            <person name="Kang I."/>
            <person name="Ferriera S."/>
            <person name="Giovannoni S.J."/>
            <person name="Cho J.C."/>
        </authorList>
    </citation>
    <scope>NUCLEOTIDE SEQUENCE [LARGE SCALE GENOMIC DNA]</scope>
    <source>
        <strain evidence="7">ATCC BAA-628 / HTCC2559 / KCTC 12090</strain>
    </source>
</reference>
<feature type="binding site" evidence="2">
    <location>
        <position position="60"/>
    </location>
    <ligand>
        <name>Fe cation</name>
        <dbReference type="ChEBI" id="CHEBI:24875"/>
    </ligand>
</feature>
<keyword evidence="7" id="KW-1185">Reference proteome</keyword>
<evidence type="ECO:0000256" key="3">
    <source>
        <dbReference type="RuleBase" id="RU003457"/>
    </source>
</evidence>
<evidence type="ECO:0000256" key="1">
    <source>
        <dbReference type="ARBA" id="ARBA00008416"/>
    </source>
</evidence>
<evidence type="ECO:0000256" key="2">
    <source>
        <dbReference type="PIRSR" id="PIRSR006232-1"/>
    </source>
</evidence>
<dbReference type="Pfam" id="PF17954">
    <property type="entry name" value="Pirin_C_2"/>
    <property type="match status" value="1"/>
</dbReference>
<dbReference type="OrthoDB" id="321327at2"/>
<proteinExistence type="inferred from homology"/>
<comment type="similarity">
    <text evidence="1 3">Belongs to the pirin family.</text>
</comment>
<dbReference type="PIRSF" id="PIRSF006232">
    <property type="entry name" value="Pirin"/>
    <property type="match status" value="1"/>
</dbReference>
<keyword evidence="2" id="KW-0479">Metal-binding</keyword>
<keyword evidence="2" id="KW-0408">Iron</keyword>